<dbReference type="EMBL" id="JACGWN010000015">
    <property type="protein sequence ID" value="KAL0401697.1"/>
    <property type="molecule type" value="Genomic_DNA"/>
</dbReference>
<organism evidence="1">
    <name type="scientific">Sesamum latifolium</name>
    <dbReference type="NCBI Taxonomy" id="2727402"/>
    <lineage>
        <taxon>Eukaryota</taxon>
        <taxon>Viridiplantae</taxon>
        <taxon>Streptophyta</taxon>
        <taxon>Embryophyta</taxon>
        <taxon>Tracheophyta</taxon>
        <taxon>Spermatophyta</taxon>
        <taxon>Magnoliopsida</taxon>
        <taxon>eudicotyledons</taxon>
        <taxon>Gunneridae</taxon>
        <taxon>Pentapetalae</taxon>
        <taxon>asterids</taxon>
        <taxon>lamiids</taxon>
        <taxon>Lamiales</taxon>
        <taxon>Pedaliaceae</taxon>
        <taxon>Sesamum</taxon>
    </lineage>
</organism>
<gene>
    <name evidence="1" type="ORF">Slati_4199600</name>
</gene>
<dbReference type="Pfam" id="PF02992">
    <property type="entry name" value="Transposase_21"/>
    <property type="match status" value="1"/>
</dbReference>
<protein>
    <submittedName>
        <fullName evidence="1">Uncharacterized protein</fullName>
    </submittedName>
</protein>
<dbReference type="PANTHER" id="PTHR10775">
    <property type="entry name" value="OS08G0208400 PROTEIN"/>
    <property type="match status" value="1"/>
</dbReference>
<accession>A0AAW2TB30</accession>
<name>A0AAW2TB30_9LAMI</name>
<dbReference type="AlphaFoldDB" id="A0AAW2TB30"/>
<sequence length="343" mass="39557">MPAPSSYYYGDGPYDYVHGLTDRFQDVLHAASSPCRTVAPKSKKLIKDLGFPVEKIDACKNGCMLYWNDDINLDYCKFCEEARYKPTKKCNPNRKKTPYAVLRYMSITPRLQRLYASQVTAEQMTWHANHQMEEGSMCHPSDAEAWRHFDRTHPDFTAEPRNVRLGLCTGGFTPHGQYGRMYSCWPVVLTPYNLPPGMCMSSEYMFLTMVIPGPSNPKRLIDVYLEPLIEELQNLWHVGVLTRDSARDETFTMRAALMWTVNDQPAYGMASGWSSAGVMGCPVCMEDTRAFYLQNDRKACYFDCHRQFLPTDHPYRRNKKAFTKNRVERKVARPRLTGEQICD</sequence>
<evidence type="ECO:0000313" key="1">
    <source>
        <dbReference type="EMBL" id="KAL0401697.1"/>
    </source>
</evidence>
<dbReference type="PANTHER" id="PTHR10775:SF188">
    <property type="entry name" value="TRANSPOSASE-ASSOCIATED DOMAIN-CONTAINING PROTEIN"/>
    <property type="match status" value="1"/>
</dbReference>
<comment type="caution">
    <text evidence="1">The sequence shown here is derived from an EMBL/GenBank/DDBJ whole genome shotgun (WGS) entry which is preliminary data.</text>
</comment>
<dbReference type="InterPro" id="IPR004242">
    <property type="entry name" value="Transposase_21"/>
</dbReference>
<reference evidence="1" key="2">
    <citation type="journal article" date="2024" name="Plant">
        <title>Genomic evolution and insights into agronomic trait innovations of Sesamum species.</title>
        <authorList>
            <person name="Miao H."/>
            <person name="Wang L."/>
            <person name="Qu L."/>
            <person name="Liu H."/>
            <person name="Sun Y."/>
            <person name="Le M."/>
            <person name="Wang Q."/>
            <person name="Wei S."/>
            <person name="Zheng Y."/>
            <person name="Lin W."/>
            <person name="Duan Y."/>
            <person name="Cao H."/>
            <person name="Xiong S."/>
            <person name="Wang X."/>
            <person name="Wei L."/>
            <person name="Li C."/>
            <person name="Ma Q."/>
            <person name="Ju M."/>
            <person name="Zhao R."/>
            <person name="Li G."/>
            <person name="Mu C."/>
            <person name="Tian Q."/>
            <person name="Mei H."/>
            <person name="Zhang T."/>
            <person name="Gao T."/>
            <person name="Zhang H."/>
        </authorList>
    </citation>
    <scope>NUCLEOTIDE SEQUENCE</scope>
    <source>
        <strain evidence="1">KEN1</strain>
    </source>
</reference>
<reference evidence="1" key="1">
    <citation type="submission" date="2020-06" db="EMBL/GenBank/DDBJ databases">
        <authorList>
            <person name="Li T."/>
            <person name="Hu X."/>
            <person name="Zhang T."/>
            <person name="Song X."/>
            <person name="Zhang H."/>
            <person name="Dai N."/>
            <person name="Sheng W."/>
            <person name="Hou X."/>
            <person name="Wei L."/>
        </authorList>
    </citation>
    <scope>NUCLEOTIDE SEQUENCE</scope>
    <source>
        <strain evidence="1">KEN1</strain>
        <tissue evidence="1">Leaf</tissue>
    </source>
</reference>
<proteinExistence type="predicted"/>